<dbReference type="InterPro" id="IPR058240">
    <property type="entry name" value="rSAM_sf"/>
</dbReference>
<dbReference type="CDD" id="cd01335">
    <property type="entry name" value="Radical_SAM"/>
    <property type="match status" value="1"/>
</dbReference>
<keyword evidence="5" id="KW-0408">Iron</keyword>
<accession>A0AAE3JIY6</accession>
<dbReference type="InterPro" id="IPR034457">
    <property type="entry name" value="Organic_radical-activating"/>
</dbReference>
<proteinExistence type="predicted"/>
<dbReference type="RefSeq" id="WP_230755466.1">
    <property type="nucleotide sequence ID" value="NZ_JAINWA010000003.1"/>
</dbReference>
<comment type="cofactor">
    <cofactor evidence="1">
        <name>[4Fe-4S] cluster</name>
        <dbReference type="ChEBI" id="CHEBI:49883"/>
    </cofactor>
</comment>
<reference evidence="8" key="1">
    <citation type="submission" date="2021-08" db="EMBL/GenBank/DDBJ databases">
        <title>Comparative analyses of Brucepasteria parasyntrophica and Teretinema zuelzerae.</title>
        <authorList>
            <person name="Song Y."/>
            <person name="Brune A."/>
        </authorList>
    </citation>
    <scope>NUCLEOTIDE SEQUENCE</scope>
    <source>
        <strain evidence="8">DSM 1903</strain>
    </source>
</reference>
<evidence type="ECO:0000313" key="9">
    <source>
        <dbReference type="Proteomes" id="UP001198163"/>
    </source>
</evidence>
<dbReference type="EMBL" id="JAINWA010000003">
    <property type="protein sequence ID" value="MCD1654853.1"/>
    <property type="molecule type" value="Genomic_DNA"/>
</dbReference>
<keyword evidence="9" id="KW-1185">Reference proteome</keyword>
<evidence type="ECO:0000256" key="2">
    <source>
        <dbReference type="ARBA" id="ARBA00022485"/>
    </source>
</evidence>
<gene>
    <name evidence="8" type="ORF">K7J14_09065</name>
</gene>
<feature type="domain" description="Radical SAM core" evidence="7">
    <location>
        <begin position="11"/>
        <end position="253"/>
    </location>
</feature>
<protein>
    <submittedName>
        <fullName evidence="8">Radical SAM protein</fullName>
    </submittedName>
</protein>
<dbReference type="SFLD" id="SFLDS00029">
    <property type="entry name" value="Radical_SAM"/>
    <property type="match status" value="1"/>
</dbReference>
<evidence type="ECO:0000313" key="8">
    <source>
        <dbReference type="EMBL" id="MCD1654853.1"/>
    </source>
</evidence>
<name>A0AAE3JIY6_9SPIR</name>
<dbReference type="AlphaFoldDB" id="A0AAE3JIY6"/>
<dbReference type="SUPFAM" id="SSF102114">
    <property type="entry name" value="Radical SAM enzymes"/>
    <property type="match status" value="1"/>
</dbReference>
<keyword evidence="2" id="KW-0004">4Fe-4S</keyword>
<dbReference type="Gene3D" id="3.20.20.70">
    <property type="entry name" value="Aldolase class I"/>
    <property type="match status" value="1"/>
</dbReference>
<dbReference type="GO" id="GO:0046872">
    <property type="term" value="F:metal ion binding"/>
    <property type="evidence" value="ECO:0007669"/>
    <property type="project" value="UniProtKB-KW"/>
</dbReference>
<evidence type="ECO:0000256" key="5">
    <source>
        <dbReference type="ARBA" id="ARBA00023004"/>
    </source>
</evidence>
<organism evidence="8 9">
    <name type="scientific">Teretinema zuelzerae</name>
    <dbReference type="NCBI Taxonomy" id="156"/>
    <lineage>
        <taxon>Bacteria</taxon>
        <taxon>Pseudomonadati</taxon>
        <taxon>Spirochaetota</taxon>
        <taxon>Spirochaetia</taxon>
        <taxon>Spirochaetales</taxon>
        <taxon>Treponemataceae</taxon>
        <taxon>Teretinema</taxon>
    </lineage>
</organism>
<evidence type="ECO:0000259" key="7">
    <source>
        <dbReference type="PROSITE" id="PS51918"/>
    </source>
</evidence>
<dbReference type="GO" id="GO:0003824">
    <property type="term" value="F:catalytic activity"/>
    <property type="evidence" value="ECO:0007669"/>
    <property type="project" value="InterPro"/>
</dbReference>
<dbReference type="PROSITE" id="PS51918">
    <property type="entry name" value="RADICAL_SAM"/>
    <property type="match status" value="1"/>
</dbReference>
<evidence type="ECO:0000256" key="1">
    <source>
        <dbReference type="ARBA" id="ARBA00001966"/>
    </source>
</evidence>
<comment type="caution">
    <text evidence="8">The sequence shown here is derived from an EMBL/GenBank/DDBJ whole genome shotgun (WGS) entry which is preliminary data.</text>
</comment>
<dbReference type="InterPro" id="IPR012840">
    <property type="entry name" value="NrdG2"/>
</dbReference>
<dbReference type="SFLD" id="SFLDG01094">
    <property type="entry name" value="Uncharacterised_Radical_SAM_Su"/>
    <property type="match status" value="1"/>
</dbReference>
<keyword evidence="4" id="KW-0479">Metal-binding</keyword>
<keyword evidence="6" id="KW-0411">Iron-sulfur</keyword>
<dbReference type="InterPro" id="IPR013785">
    <property type="entry name" value="Aldolase_TIM"/>
</dbReference>
<evidence type="ECO:0000256" key="4">
    <source>
        <dbReference type="ARBA" id="ARBA00022723"/>
    </source>
</evidence>
<evidence type="ECO:0000256" key="6">
    <source>
        <dbReference type="ARBA" id="ARBA00023014"/>
    </source>
</evidence>
<keyword evidence="3" id="KW-0949">S-adenosyl-L-methionine</keyword>
<sequence>MKVGLLKTSLVNFPGRVCAAVFLPGCNLRCPFCHNGELACAPVATGPSGGTGETESYVEIEEAYAHLEKRSRVLGGLAISGGEPFLSPALPDLIRKARNLGLQVKIDTNGTLTDRLKTFLADPELRPDMIAVDVKTSLSRYGELAIEERAGPRLAEELQKTLQILKDEALRGGNASRPLRVEYRTVLVPGLVGEKELREIASLLPESADWELAGFISGVCLDPAWNEKTPYGPEETRRLASLAQSLIPGAKLR</sequence>
<dbReference type="PANTHER" id="PTHR30352">
    <property type="entry name" value="PYRUVATE FORMATE-LYASE-ACTIVATING ENZYME"/>
    <property type="match status" value="1"/>
</dbReference>
<dbReference type="InterPro" id="IPR007197">
    <property type="entry name" value="rSAM"/>
</dbReference>
<dbReference type="Pfam" id="PF04055">
    <property type="entry name" value="Radical_SAM"/>
    <property type="match status" value="1"/>
</dbReference>
<dbReference type="GO" id="GO:0051539">
    <property type="term" value="F:4 iron, 4 sulfur cluster binding"/>
    <property type="evidence" value="ECO:0007669"/>
    <property type="project" value="UniProtKB-KW"/>
</dbReference>
<dbReference type="PANTHER" id="PTHR30352:SF13">
    <property type="entry name" value="GLYCYL-RADICAL ENZYME ACTIVATING ENZYME YJJW-RELATED"/>
    <property type="match status" value="1"/>
</dbReference>
<evidence type="ECO:0000256" key="3">
    <source>
        <dbReference type="ARBA" id="ARBA00022691"/>
    </source>
</evidence>
<dbReference type="Proteomes" id="UP001198163">
    <property type="component" value="Unassembled WGS sequence"/>
</dbReference>